<evidence type="ECO:0000313" key="13">
    <source>
        <dbReference type="Proteomes" id="UP000694844"/>
    </source>
</evidence>
<evidence type="ECO:0000313" key="14">
    <source>
        <dbReference type="RefSeq" id="XP_022336532.1"/>
    </source>
</evidence>
<dbReference type="PANTHER" id="PTHR11866:SF16">
    <property type="entry name" value="PROSTAGLANDIN E2 RECEPTOR EP4 SUBTYPE-LIKE PROTEIN"/>
    <property type="match status" value="1"/>
</dbReference>
<evidence type="ECO:0000256" key="3">
    <source>
        <dbReference type="ARBA" id="ARBA00022692"/>
    </source>
</evidence>
<dbReference type="KEGG" id="cvn:111132896"/>
<feature type="domain" description="G-protein coupled receptors family 1 profile" evidence="12">
    <location>
        <begin position="31"/>
        <end position="287"/>
    </location>
</feature>
<dbReference type="RefSeq" id="XP_022336532.1">
    <property type="nucleotide sequence ID" value="XM_022480824.1"/>
</dbReference>
<evidence type="ECO:0000256" key="9">
    <source>
        <dbReference type="ARBA" id="ARBA00023224"/>
    </source>
</evidence>
<evidence type="ECO:0000256" key="6">
    <source>
        <dbReference type="ARBA" id="ARBA00023136"/>
    </source>
</evidence>
<keyword evidence="6 11" id="KW-0472">Membrane</keyword>
<dbReference type="Gene3D" id="1.20.1070.10">
    <property type="entry name" value="Rhodopsin 7-helix transmembrane proteins"/>
    <property type="match status" value="1"/>
</dbReference>
<dbReference type="OrthoDB" id="5959154at2759"/>
<dbReference type="GO" id="GO:0007189">
    <property type="term" value="P:adenylate cyclase-activating G protein-coupled receptor signaling pathway"/>
    <property type="evidence" value="ECO:0007669"/>
    <property type="project" value="TreeGrafter"/>
</dbReference>
<dbReference type="AlphaFoldDB" id="A0A8B8E7B9"/>
<evidence type="ECO:0000259" key="12">
    <source>
        <dbReference type="PROSITE" id="PS50262"/>
    </source>
</evidence>
<evidence type="ECO:0000256" key="2">
    <source>
        <dbReference type="ARBA" id="ARBA00022475"/>
    </source>
</evidence>
<evidence type="ECO:0000256" key="10">
    <source>
        <dbReference type="RuleBase" id="RU000688"/>
    </source>
</evidence>
<keyword evidence="4 11" id="KW-1133">Transmembrane helix</keyword>
<evidence type="ECO:0000256" key="5">
    <source>
        <dbReference type="ARBA" id="ARBA00023040"/>
    </source>
</evidence>
<proteinExistence type="inferred from homology"/>
<evidence type="ECO:0000256" key="11">
    <source>
        <dbReference type="SAM" id="Phobius"/>
    </source>
</evidence>
<feature type="transmembrane region" description="Helical" evidence="11">
    <location>
        <begin position="54"/>
        <end position="75"/>
    </location>
</feature>
<evidence type="ECO:0000256" key="1">
    <source>
        <dbReference type="ARBA" id="ARBA00004651"/>
    </source>
</evidence>
<organism evidence="13 14">
    <name type="scientific">Crassostrea virginica</name>
    <name type="common">Eastern oyster</name>
    <dbReference type="NCBI Taxonomy" id="6565"/>
    <lineage>
        <taxon>Eukaryota</taxon>
        <taxon>Metazoa</taxon>
        <taxon>Spiralia</taxon>
        <taxon>Lophotrochozoa</taxon>
        <taxon>Mollusca</taxon>
        <taxon>Bivalvia</taxon>
        <taxon>Autobranchia</taxon>
        <taxon>Pteriomorphia</taxon>
        <taxon>Ostreida</taxon>
        <taxon>Ostreoidea</taxon>
        <taxon>Ostreidae</taxon>
        <taxon>Crassostrea</taxon>
    </lineage>
</organism>
<feature type="transmembrane region" description="Helical" evidence="11">
    <location>
        <begin position="271"/>
        <end position="290"/>
    </location>
</feature>
<keyword evidence="5 10" id="KW-0297">G-protein coupled receptor</keyword>
<dbReference type="GO" id="GO:0004930">
    <property type="term" value="F:G protein-coupled receptor activity"/>
    <property type="evidence" value="ECO:0007669"/>
    <property type="project" value="UniProtKB-KW"/>
</dbReference>
<dbReference type="GO" id="GO:0007204">
    <property type="term" value="P:positive regulation of cytosolic calcium ion concentration"/>
    <property type="evidence" value="ECO:0007669"/>
    <property type="project" value="TreeGrafter"/>
</dbReference>
<dbReference type="PROSITE" id="PS50262">
    <property type="entry name" value="G_PROTEIN_RECEP_F1_2"/>
    <property type="match status" value="1"/>
</dbReference>
<feature type="transmembrane region" description="Helical" evidence="11">
    <location>
        <begin position="95"/>
        <end position="117"/>
    </location>
</feature>
<name>A0A8B8E7B9_CRAVI</name>
<accession>A0A8B8E7B9</accession>
<dbReference type="CDD" id="cd14981">
    <property type="entry name" value="7tmA_Prostanoid_R"/>
    <property type="match status" value="1"/>
</dbReference>
<dbReference type="GO" id="GO:0005886">
    <property type="term" value="C:plasma membrane"/>
    <property type="evidence" value="ECO:0007669"/>
    <property type="project" value="UniProtKB-SubCell"/>
</dbReference>
<sequence length="359" mass="40041">MTDPQVSQNSTQRIWESSVPPALQFAFGVIGNAIALVVLVLSAKTHRWRPFYRLVCGLAVTDGGGILLVYPTVMVQYAENFQYKFPTALCNYSSFVYTFTLMSSALIICAMSLDRFFAILYPFQYNSRNKGRRTNCVLAVIWMIGLVLSTLHLMGLGSSYNYYPKSWCFLNFVGKTTEDRTNSFLYSIVGLLALCCTIGVNIAVILSVCRNMRENSVSAARRFNKYTVVFLLVIVIVFTTCWAPLMVVIFCHAASLIQVSSQGGDGPLELLVLRFAVTNSIIDPWIYILLRKETLDGLKKCNTGFKKRLGIINESILDNSVGRNSERRKYQTKVTETGSTAQVTMETNGGTMSISPNQV</sequence>
<keyword evidence="8" id="KW-0325">Glycoprotein</keyword>
<dbReference type="PRINTS" id="PR01788">
    <property type="entry name" value="PROSTANOIDR"/>
</dbReference>
<keyword evidence="9 10" id="KW-0807">Transducer</keyword>
<feature type="transmembrane region" description="Helical" evidence="11">
    <location>
        <begin position="183"/>
        <end position="208"/>
    </location>
</feature>
<dbReference type="InterPro" id="IPR008365">
    <property type="entry name" value="Prostanoid_rcpt"/>
</dbReference>
<dbReference type="InterPro" id="IPR017452">
    <property type="entry name" value="GPCR_Rhodpsn_7TM"/>
</dbReference>
<evidence type="ECO:0000256" key="7">
    <source>
        <dbReference type="ARBA" id="ARBA00023170"/>
    </source>
</evidence>
<dbReference type="PRINTS" id="PR00237">
    <property type="entry name" value="GPCRRHODOPSN"/>
</dbReference>
<dbReference type="InterPro" id="IPR000276">
    <property type="entry name" value="GPCR_Rhodpsn"/>
</dbReference>
<dbReference type="PANTHER" id="PTHR11866">
    <property type="entry name" value="G-PROTEIN COUPLED RECEPTOR FAMILY 1 MEMBER"/>
    <property type="match status" value="1"/>
</dbReference>
<keyword evidence="2" id="KW-1003">Cell membrane</keyword>
<reference evidence="14" key="1">
    <citation type="submission" date="2025-08" db="UniProtKB">
        <authorList>
            <consortium name="RefSeq"/>
        </authorList>
    </citation>
    <scope>IDENTIFICATION</scope>
    <source>
        <tissue evidence="14">Whole sample</tissue>
    </source>
</reference>
<feature type="transmembrane region" description="Helical" evidence="11">
    <location>
        <begin position="22"/>
        <end position="42"/>
    </location>
</feature>
<evidence type="ECO:0000256" key="8">
    <source>
        <dbReference type="ARBA" id="ARBA00023180"/>
    </source>
</evidence>
<evidence type="ECO:0000256" key="4">
    <source>
        <dbReference type="ARBA" id="ARBA00022989"/>
    </source>
</evidence>
<protein>
    <submittedName>
        <fullName evidence="14">Prostaglandin E2 receptor EP4 subtype-like</fullName>
    </submittedName>
</protein>
<keyword evidence="3 10" id="KW-0812">Transmembrane</keyword>
<dbReference type="Pfam" id="PF00001">
    <property type="entry name" value="7tm_1"/>
    <property type="match status" value="1"/>
</dbReference>
<keyword evidence="7 10" id="KW-0675">Receptor</keyword>
<dbReference type="Proteomes" id="UP000694844">
    <property type="component" value="Chromosome 5"/>
</dbReference>
<dbReference type="SUPFAM" id="SSF81321">
    <property type="entry name" value="Family A G protein-coupled receptor-like"/>
    <property type="match status" value="1"/>
</dbReference>
<dbReference type="PROSITE" id="PS00237">
    <property type="entry name" value="G_PROTEIN_RECEP_F1_1"/>
    <property type="match status" value="1"/>
</dbReference>
<comment type="subcellular location">
    <subcellularLocation>
        <location evidence="1">Cell membrane</location>
        <topology evidence="1">Multi-pass membrane protein</topology>
    </subcellularLocation>
</comment>
<comment type="similarity">
    <text evidence="10">Belongs to the G-protein coupled receptor 1 family.</text>
</comment>
<gene>
    <name evidence="14" type="primary">LOC111132896</name>
</gene>
<feature type="transmembrane region" description="Helical" evidence="11">
    <location>
        <begin position="137"/>
        <end position="163"/>
    </location>
</feature>
<dbReference type="GeneID" id="111132896"/>
<keyword evidence="13" id="KW-1185">Reference proteome</keyword>
<feature type="transmembrane region" description="Helical" evidence="11">
    <location>
        <begin position="229"/>
        <end position="259"/>
    </location>
</feature>